<sequence>MRRYLVVRASRDQRAPLAGCKKPVSAHQRFLLSDRD</sequence>
<evidence type="ECO:0000313" key="2">
    <source>
        <dbReference type="Proteomes" id="UP000699042"/>
    </source>
</evidence>
<proteinExistence type="predicted"/>
<dbReference type="AlphaFoldDB" id="A0A9P7U9Y9"/>
<comment type="caution">
    <text evidence="1">The sequence shown here is derived from an EMBL/GenBank/DDBJ whole genome shotgun (WGS) entry which is preliminary data.</text>
</comment>
<dbReference type="Proteomes" id="UP000699042">
    <property type="component" value="Unassembled WGS sequence"/>
</dbReference>
<keyword evidence="2" id="KW-1185">Reference proteome</keyword>
<organism evidence="1 2">
    <name type="scientific">Colletotrichum scovillei</name>
    <dbReference type="NCBI Taxonomy" id="1209932"/>
    <lineage>
        <taxon>Eukaryota</taxon>
        <taxon>Fungi</taxon>
        <taxon>Dikarya</taxon>
        <taxon>Ascomycota</taxon>
        <taxon>Pezizomycotina</taxon>
        <taxon>Sordariomycetes</taxon>
        <taxon>Hypocreomycetidae</taxon>
        <taxon>Glomerellales</taxon>
        <taxon>Glomerellaceae</taxon>
        <taxon>Colletotrichum</taxon>
        <taxon>Colletotrichum acutatum species complex</taxon>
    </lineage>
</organism>
<dbReference type="EMBL" id="JAESDN010000012">
    <property type="protein sequence ID" value="KAG7043509.1"/>
    <property type="molecule type" value="Genomic_DNA"/>
</dbReference>
<gene>
    <name evidence="1" type="ORF">JMJ77_003213</name>
</gene>
<evidence type="ECO:0000313" key="1">
    <source>
        <dbReference type="EMBL" id="KAG7043509.1"/>
    </source>
</evidence>
<reference evidence="1" key="1">
    <citation type="submission" date="2021-05" db="EMBL/GenBank/DDBJ databases">
        <title>Comparative genomics of three Colletotrichum scovillei strains and genetic complementation revealed genes involved fungal growth and virulence on chili pepper.</title>
        <authorList>
            <person name="Hsieh D.-K."/>
            <person name="Chuang S.-C."/>
            <person name="Chen C.-Y."/>
            <person name="Chao Y.-T."/>
            <person name="Lu M.-Y.J."/>
            <person name="Lee M.-H."/>
            <person name="Shih M.-C."/>
        </authorList>
    </citation>
    <scope>NUCLEOTIDE SEQUENCE</scope>
    <source>
        <strain evidence="1">Coll-153</strain>
    </source>
</reference>
<protein>
    <submittedName>
        <fullName evidence="1">Uncharacterized protein</fullName>
    </submittedName>
</protein>
<accession>A0A9P7U9Y9</accession>
<name>A0A9P7U9Y9_9PEZI</name>